<protein>
    <submittedName>
        <fullName evidence="2">T9SS type A sorting domain-containing protein</fullName>
    </submittedName>
</protein>
<dbReference type="RefSeq" id="WP_381522861.1">
    <property type="nucleotide sequence ID" value="NZ_JBHULN010000006.1"/>
</dbReference>
<dbReference type="Proteomes" id="UP001597469">
    <property type="component" value="Unassembled WGS sequence"/>
</dbReference>
<keyword evidence="1" id="KW-0732">Signal</keyword>
<name>A0ABW5M4Y1_9BACT</name>
<feature type="signal peptide" evidence="1">
    <location>
        <begin position="1"/>
        <end position="28"/>
    </location>
</feature>
<accession>A0ABW5M4Y1</accession>
<dbReference type="NCBIfam" id="TIGR04183">
    <property type="entry name" value="Por_Secre_tail"/>
    <property type="match status" value="1"/>
</dbReference>
<comment type="caution">
    <text evidence="2">The sequence shown here is derived from an EMBL/GenBank/DDBJ whole genome shotgun (WGS) entry which is preliminary data.</text>
</comment>
<reference evidence="3" key="1">
    <citation type="journal article" date="2019" name="Int. J. Syst. Evol. Microbiol.">
        <title>The Global Catalogue of Microorganisms (GCM) 10K type strain sequencing project: providing services to taxonomists for standard genome sequencing and annotation.</title>
        <authorList>
            <consortium name="The Broad Institute Genomics Platform"/>
            <consortium name="The Broad Institute Genome Sequencing Center for Infectious Disease"/>
            <person name="Wu L."/>
            <person name="Ma J."/>
        </authorList>
    </citation>
    <scope>NUCLEOTIDE SEQUENCE [LARGE SCALE GENOMIC DNA]</scope>
    <source>
        <strain evidence="3">KCTC 42805</strain>
    </source>
</reference>
<dbReference type="EMBL" id="JBHULN010000006">
    <property type="protein sequence ID" value="MFD2571376.1"/>
    <property type="molecule type" value="Genomic_DNA"/>
</dbReference>
<sequence length="858" mass="91286">MKNKYSIVSSQVWLLLVWAMIFAQSTQAQTPTIQWQRVLEPGSTSRVLGVKATNGGYAVINLGRVIRLSDSGSTLWETSFPTSIELPVRNFAESIVALPDGGFVALVRGYSQWSLARLNADGTIAWIKPFSSVSDGSTSFSDTNISVEIAQNGGYLVVNNYLAGREGSYTRVFTFDADGNRNGEKGIPNLYPGQSRPYTVTNKIIRTTDGGYIQVGVGNNRDTPQQAIVTKLDAQFNIIWQNFYGAPALEDIIPNPFANGSYIAVGPDGSSATRVINIGSNGEANGVALLPKRLPNTTSTIIAGQNPLSYAVLDVVNERGGDLRLQSFNAQNQVVSVKTLGGSSAEIVNNIVSIDNGGYLVIGRTTSTDGDVQGKVSSDLVPWVVLLKAAPTTTLTLSEPTYNCATGAITFNTSGGDGSPITYFAPGITRSSVTSNTGTVEQGLRNDPKPITIQATQSGQTVSYTFYLGAYCNSTPLLPPVVVKPISDITMRLGESVPLIGLQEYFRDPTSRTHYRPFLRFSATGVPPGIQLSDGSQLGSPNAYFIGSPTTTGVYTVTVTAINIFITEGNNSVSTTFKFTVVDQPVNPPTGGTLALTQPMYNCQTGAITFNTTGGDGSPITYFAPGITRSSVTSNTGTVEQGLRNDPKPLLIQATQSGYTASYTFNFGAYCQNPEPPKPPTGGALTLLAPTYNCATGAITFNTSGGNGSTIEYQAAGITGWTTNPNQFVDKESRTASDVQPFMLMARQGGNVVTYTWNLRATCGQARIASSESVSKLHLTILGNPTSETLRVRIEGAEGQSVGLQLTDLKGRLIEARQLESAQANQEQQFGLRQQPSGLLLLKATTATQTSSAKVIKQ</sequence>
<gene>
    <name evidence="2" type="ORF">ACFSUS_12075</name>
</gene>
<evidence type="ECO:0000256" key="1">
    <source>
        <dbReference type="SAM" id="SignalP"/>
    </source>
</evidence>
<dbReference type="PANTHER" id="PTHR42754:SF1">
    <property type="entry name" value="LIPOPROTEIN"/>
    <property type="match status" value="1"/>
</dbReference>
<dbReference type="Gene3D" id="2.60.40.10">
    <property type="entry name" value="Immunoglobulins"/>
    <property type="match status" value="1"/>
</dbReference>
<evidence type="ECO:0000313" key="3">
    <source>
        <dbReference type="Proteomes" id="UP001597469"/>
    </source>
</evidence>
<feature type="chain" id="PRO_5047266631" evidence="1">
    <location>
        <begin position="29"/>
        <end position="858"/>
    </location>
</feature>
<keyword evidence="3" id="KW-1185">Reference proteome</keyword>
<organism evidence="2 3">
    <name type="scientific">Spirosoma soli</name>
    <dbReference type="NCBI Taxonomy" id="1770529"/>
    <lineage>
        <taxon>Bacteria</taxon>
        <taxon>Pseudomonadati</taxon>
        <taxon>Bacteroidota</taxon>
        <taxon>Cytophagia</taxon>
        <taxon>Cytophagales</taxon>
        <taxon>Cytophagaceae</taxon>
        <taxon>Spirosoma</taxon>
    </lineage>
</organism>
<dbReference type="PANTHER" id="PTHR42754">
    <property type="entry name" value="ENDOGLUCANASE"/>
    <property type="match status" value="1"/>
</dbReference>
<dbReference type="InterPro" id="IPR026444">
    <property type="entry name" value="Secre_tail"/>
</dbReference>
<proteinExistence type="predicted"/>
<evidence type="ECO:0000313" key="2">
    <source>
        <dbReference type="EMBL" id="MFD2571376.1"/>
    </source>
</evidence>
<dbReference type="InterPro" id="IPR013783">
    <property type="entry name" value="Ig-like_fold"/>
</dbReference>